<dbReference type="InterPro" id="IPR036881">
    <property type="entry name" value="Glyco_hydro_3_C_sf"/>
</dbReference>
<dbReference type="CDD" id="cd04084">
    <property type="entry name" value="CBM6_xylanase-like"/>
    <property type="match status" value="1"/>
</dbReference>
<dbReference type="GO" id="GO:0016787">
    <property type="term" value="F:hydrolase activity"/>
    <property type="evidence" value="ECO:0007669"/>
    <property type="project" value="UniProtKB-KW"/>
</dbReference>
<keyword evidence="3 6" id="KW-0378">Hydrolase</keyword>
<reference evidence="7" key="1">
    <citation type="journal article" date="2019" name="Int. J. Syst. Evol. Microbiol.">
        <title>The Global Catalogue of Microorganisms (GCM) 10K type strain sequencing project: providing services to taxonomists for standard genome sequencing and annotation.</title>
        <authorList>
            <consortium name="The Broad Institute Genomics Platform"/>
            <consortium name="The Broad Institute Genome Sequencing Center for Infectious Disease"/>
            <person name="Wu L."/>
            <person name="Ma J."/>
        </authorList>
    </citation>
    <scope>NUCLEOTIDE SEQUENCE [LARGE SCALE GENOMIC DNA]</scope>
    <source>
        <strain evidence="7">JCM 18081</strain>
    </source>
</reference>
<dbReference type="SUPFAM" id="SSF49785">
    <property type="entry name" value="Galactose-binding domain-like"/>
    <property type="match status" value="1"/>
</dbReference>
<gene>
    <name evidence="6" type="ORF">GCM10023220_42080</name>
</gene>
<dbReference type="Gene3D" id="2.60.120.380">
    <property type="match status" value="1"/>
</dbReference>
<dbReference type="Pfam" id="PF00933">
    <property type="entry name" value="Glyco_hydro_3"/>
    <property type="match status" value="1"/>
</dbReference>
<evidence type="ECO:0000256" key="3">
    <source>
        <dbReference type="ARBA" id="ARBA00022801"/>
    </source>
</evidence>
<dbReference type="SUPFAM" id="SSF52279">
    <property type="entry name" value="Beta-D-glucan exohydrolase, C-terminal domain"/>
    <property type="match status" value="1"/>
</dbReference>
<dbReference type="PROSITE" id="PS51175">
    <property type="entry name" value="CBM6"/>
    <property type="match status" value="1"/>
</dbReference>
<dbReference type="SUPFAM" id="SSF50405">
    <property type="entry name" value="Actin-crosslinking proteins"/>
    <property type="match status" value="1"/>
</dbReference>
<feature type="domain" description="CBM6" evidence="5">
    <location>
        <begin position="910"/>
        <end position="1026"/>
    </location>
</feature>
<dbReference type="PANTHER" id="PTHR42721:SF3">
    <property type="entry name" value="BETA-D-XYLOSIDASE 5-RELATED"/>
    <property type="match status" value="1"/>
</dbReference>
<dbReference type="Gene3D" id="2.60.40.10">
    <property type="entry name" value="Immunoglobulins"/>
    <property type="match status" value="1"/>
</dbReference>
<keyword evidence="7" id="KW-1185">Reference proteome</keyword>
<dbReference type="Pfam" id="PF01915">
    <property type="entry name" value="Glyco_hydro_3_C"/>
    <property type="match status" value="1"/>
</dbReference>
<dbReference type="SUPFAM" id="SSF51445">
    <property type="entry name" value="(Trans)glycosidases"/>
    <property type="match status" value="1"/>
</dbReference>
<dbReference type="SMART" id="SM00606">
    <property type="entry name" value="CBD_IV"/>
    <property type="match status" value="1"/>
</dbReference>
<comment type="caution">
    <text evidence="6">The sequence shown here is derived from an EMBL/GenBank/DDBJ whole genome shotgun (WGS) entry which is preliminary data.</text>
</comment>
<dbReference type="InterPro" id="IPR036962">
    <property type="entry name" value="Glyco_hydro_3_N_sf"/>
</dbReference>
<dbReference type="InterPro" id="IPR002772">
    <property type="entry name" value="Glyco_hydro_3_C"/>
</dbReference>
<dbReference type="InterPro" id="IPR008999">
    <property type="entry name" value="Actin-crosslinking"/>
</dbReference>
<protein>
    <submittedName>
        <fullName evidence="6">Glycoside hydrolase family 3 C-terminal domain-containing protein</fullName>
    </submittedName>
</protein>
<proteinExistence type="inferred from homology"/>
<dbReference type="Gene3D" id="2.60.120.260">
    <property type="entry name" value="Galactose-binding domain-like"/>
    <property type="match status" value="1"/>
</dbReference>
<evidence type="ECO:0000313" key="7">
    <source>
        <dbReference type="Proteomes" id="UP001501265"/>
    </source>
</evidence>
<dbReference type="InterPro" id="IPR017853">
    <property type="entry name" value="GH"/>
</dbReference>
<evidence type="ECO:0000256" key="1">
    <source>
        <dbReference type="ARBA" id="ARBA00005336"/>
    </source>
</evidence>
<dbReference type="Gene3D" id="3.40.50.1700">
    <property type="entry name" value="Glycoside hydrolase family 3 C-terminal domain"/>
    <property type="match status" value="1"/>
</dbReference>
<dbReference type="EMBL" id="BAABIG010000041">
    <property type="protein sequence ID" value="GAA4807448.1"/>
    <property type="molecule type" value="Genomic_DNA"/>
</dbReference>
<dbReference type="InterPro" id="IPR005084">
    <property type="entry name" value="CBM6"/>
</dbReference>
<dbReference type="InterPro" id="IPR013783">
    <property type="entry name" value="Ig-like_fold"/>
</dbReference>
<dbReference type="InterPro" id="IPR026891">
    <property type="entry name" value="Fn3-like"/>
</dbReference>
<keyword evidence="2" id="KW-0732">Signal</keyword>
<dbReference type="InterPro" id="IPR008979">
    <property type="entry name" value="Galactose-bd-like_sf"/>
</dbReference>
<name>A0ABP9CBK9_9ACTN</name>
<dbReference type="InterPro" id="IPR044993">
    <property type="entry name" value="BXL"/>
</dbReference>
<dbReference type="InterPro" id="IPR001764">
    <property type="entry name" value="Glyco_hydro_3_N"/>
</dbReference>
<dbReference type="Gene3D" id="3.20.20.300">
    <property type="entry name" value="Glycoside hydrolase, family 3, N-terminal domain"/>
    <property type="match status" value="1"/>
</dbReference>
<dbReference type="Pfam" id="PF14310">
    <property type="entry name" value="Fn3-like"/>
    <property type="match status" value="1"/>
</dbReference>
<organism evidence="6 7">
    <name type="scientific">Streptomyces ziwulingensis</name>
    <dbReference type="NCBI Taxonomy" id="1045501"/>
    <lineage>
        <taxon>Bacteria</taxon>
        <taxon>Bacillati</taxon>
        <taxon>Actinomycetota</taxon>
        <taxon>Actinomycetes</taxon>
        <taxon>Kitasatosporales</taxon>
        <taxon>Streptomycetaceae</taxon>
        <taxon>Streptomyces</taxon>
    </lineage>
</organism>
<accession>A0ABP9CBK9</accession>
<comment type="similarity">
    <text evidence="1">Belongs to the glycosyl hydrolase 3 family.</text>
</comment>
<dbReference type="Pfam" id="PF03422">
    <property type="entry name" value="CBM_6"/>
    <property type="match status" value="1"/>
</dbReference>
<dbReference type="Proteomes" id="UP001501265">
    <property type="component" value="Unassembled WGS sequence"/>
</dbReference>
<evidence type="ECO:0000259" key="5">
    <source>
        <dbReference type="PROSITE" id="PS51175"/>
    </source>
</evidence>
<evidence type="ECO:0000256" key="4">
    <source>
        <dbReference type="SAM" id="MobiDB-lite"/>
    </source>
</evidence>
<dbReference type="InterPro" id="IPR006584">
    <property type="entry name" value="Cellulose-bd_IV"/>
</dbReference>
<feature type="region of interest" description="Disordered" evidence="4">
    <location>
        <begin position="1"/>
        <end position="24"/>
    </location>
</feature>
<sequence>MDLLDRPYGTRDASADPDGLPHDVLTPGTSRLSIEALRKRLAAPSQGELQVTAPMPPTPPFRDPGLPLAERVDDLLSRLTPDEKTGFLHQFAPAVERLGVAAFRTGQEALHGVAWMGGATVFPQAVGLGATWHEDLVRRVGEAVAAEVRAMRARDGRVGLNVWSPTVNLLRHPLWGRNEEGYSEDPRLTSAIAVAYTRGLRGSHPIYWRTAPVLKHWLAHNNETDRDTASSSVRPRVLHEYDLRAFRETVEAGAVAGVMPAYNLVNGRPNHLSPYLRSHLRTWTDQELLVCSDAGAPSNLVTSEHYFDTHEEATAAALRAGVDSFTDHGTDSSLITARVRGALERGLLTEADIDTAVRRQLSVRLRLGEFDPAGAADLAGAADAAGAADLAGAAGLAGAADAAGAAGLAGAFDTPEHRALAQEAAEQAIVLLKNDRLLPLAPDTRLAVVGLLADECKLDWYSGSLLHRSTPLEGVYERFGADRVEFAEGVDRIRLRTSAGTFLHVPAADPDAPAEAGPAGTEGALDPALLAGRTDLPPLTTDATGTELALVDWGEGVLTLRAPDGRYLSVAEDGYVRAAADQPGGWVVQETFRLEPHGDGHLLRHLGTGRHVCVAADGVKVAGEEAEVFGTVVTERGEEAVARAAAGADVVLVVAGNDPHINGRETEDRTTLRLPEHQERLLRAARAANPATVLALVCAYPYAVDTGPLPAVLWTAHGGQAAGTALARVLAGDVSPAGRLPQTWYAGDEDLPDLLDYDVIGSRQTYLYFEGTPLFPFGHGLSYASFAYDGLTARVEEDVVRVSFTVTNTGDVTADEVAQLYLRAEAPSVPRPRRELLAHRRLTLAPGGTAAVDFEVPVPAFAYWDVAHGRHRVEPGPYALLAGASSEDVRLRTTLTLDGEAAGPRPVRARGLDAADFDEQSGTEIVDRTKESGDAVTPTAGNSGELLFRNCDFGPGITAVTVTVAGGGTVELSLDGGPVRAVLSTEQPTAGPYDYLELRTGLVAEGVHDLRITLRGPVRLARAGFSG</sequence>
<dbReference type="SMART" id="SM01217">
    <property type="entry name" value="Fn3_like"/>
    <property type="match status" value="1"/>
</dbReference>
<dbReference type="PRINTS" id="PR00133">
    <property type="entry name" value="GLHYDRLASE3"/>
</dbReference>
<dbReference type="PANTHER" id="PTHR42721">
    <property type="entry name" value="SUGAR HYDROLASE-RELATED"/>
    <property type="match status" value="1"/>
</dbReference>
<dbReference type="CDD" id="cd23343">
    <property type="entry name" value="beta-trefoil_FSCN_BglX-like"/>
    <property type="match status" value="1"/>
</dbReference>
<evidence type="ECO:0000313" key="6">
    <source>
        <dbReference type="EMBL" id="GAA4807448.1"/>
    </source>
</evidence>
<evidence type="ECO:0000256" key="2">
    <source>
        <dbReference type="ARBA" id="ARBA00022729"/>
    </source>
</evidence>